<feature type="non-terminal residue" evidence="2">
    <location>
        <position position="1"/>
    </location>
</feature>
<gene>
    <name evidence="2" type="ORF">AQUCO_00900196v1</name>
</gene>
<dbReference type="InterPro" id="IPR050232">
    <property type="entry name" value="FBL13/AtMIF1-like"/>
</dbReference>
<dbReference type="OrthoDB" id="1862876at2759"/>
<evidence type="ECO:0000313" key="2">
    <source>
        <dbReference type="EMBL" id="PIA53444.1"/>
    </source>
</evidence>
<dbReference type="Proteomes" id="UP000230069">
    <property type="component" value="Unassembled WGS sequence"/>
</dbReference>
<feature type="domain" description="FBD" evidence="1">
    <location>
        <begin position="218"/>
        <end position="293"/>
    </location>
</feature>
<dbReference type="Gene3D" id="3.80.10.10">
    <property type="entry name" value="Ribonuclease Inhibitor"/>
    <property type="match status" value="1"/>
</dbReference>
<dbReference type="SMART" id="SM00579">
    <property type="entry name" value="FBD"/>
    <property type="match status" value="1"/>
</dbReference>
<dbReference type="InterPro" id="IPR006566">
    <property type="entry name" value="FBD"/>
</dbReference>
<sequence length="294" mass="33826">GIQLRTLELTSIKLPNGPGTSWTEEIKLRFPVLKNLVMINSDYHLLKVLRISAPQLKNLVIHNNDPMLVGYCKIELCTPNLLSLELQGYLYKDYYVENLPSLVSANIRFVDNMNARERSRVQNLIKVLKSLYNVTTLQLYNWNIQNLPKCQDIKDELPNSFYNLRSLKFVSGRNYSCIHVIEELLKRSPIIETLVLQISQAFCYPGTGQERGEESSFQCLFPHLRFVEVQNLRGLKSEHKFLKSLLENAVVLEKLTIGPSTTLSRYQEMESANIRNHLQSLPKASSSVRILFLD</sequence>
<proteinExistence type="predicted"/>
<dbReference type="InterPro" id="IPR032675">
    <property type="entry name" value="LRR_dom_sf"/>
</dbReference>
<dbReference type="EMBL" id="KZ305026">
    <property type="protein sequence ID" value="PIA53444.1"/>
    <property type="molecule type" value="Genomic_DNA"/>
</dbReference>
<dbReference type="PANTHER" id="PTHR31900:SF34">
    <property type="entry name" value="EMB|CAB62440.1-RELATED"/>
    <property type="match status" value="1"/>
</dbReference>
<dbReference type="AlphaFoldDB" id="A0A2G5ECF7"/>
<keyword evidence="3" id="KW-1185">Reference proteome</keyword>
<dbReference type="SUPFAM" id="SSF52047">
    <property type="entry name" value="RNI-like"/>
    <property type="match status" value="1"/>
</dbReference>
<evidence type="ECO:0000259" key="1">
    <source>
        <dbReference type="SMART" id="SM00579"/>
    </source>
</evidence>
<dbReference type="PANTHER" id="PTHR31900">
    <property type="entry name" value="F-BOX/RNI SUPERFAMILY PROTEIN-RELATED"/>
    <property type="match status" value="1"/>
</dbReference>
<dbReference type="Pfam" id="PF08387">
    <property type="entry name" value="FBD"/>
    <property type="match status" value="1"/>
</dbReference>
<reference evidence="2 3" key="1">
    <citation type="submission" date="2017-09" db="EMBL/GenBank/DDBJ databases">
        <title>WGS assembly of Aquilegia coerulea Goldsmith.</title>
        <authorList>
            <person name="Hodges S."/>
            <person name="Kramer E."/>
            <person name="Nordborg M."/>
            <person name="Tomkins J."/>
            <person name="Borevitz J."/>
            <person name="Derieg N."/>
            <person name="Yan J."/>
            <person name="Mihaltcheva S."/>
            <person name="Hayes R.D."/>
            <person name="Rokhsar D."/>
        </authorList>
    </citation>
    <scope>NUCLEOTIDE SEQUENCE [LARGE SCALE GENOMIC DNA]</scope>
    <source>
        <strain evidence="3">cv. Goldsmith</strain>
    </source>
</reference>
<accession>A0A2G5ECF7</accession>
<evidence type="ECO:0000313" key="3">
    <source>
        <dbReference type="Proteomes" id="UP000230069"/>
    </source>
</evidence>
<organism evidence="2 3">
    <name type="scientific">Aquilegia coerulea</name>
    <name type="common">Rocky mountain columbine</name>
    <dbReference type="NCBI Taxonomy" id="218851"/>
    <lineage>
        <taxon>Eukaryota</taxon>
        <taxon>Viridiplantae</taxon>
        <taxon>Streptophyta</taxon>
        <taxon>Embryophyta</taxon>
        <taxon>Tracheophyta</taxon>
        <taxon>Spermatophyta</taxon>
        <taxon>Magnoliopsida</taxon>
        <taxon>Ranunculales</taxon>
        <taxon>Ranunculaceae</taxon>
        <taxon>Thalictroideae</taxon>
        <taxon>Aquilegia</taxon>
    </lineage>
</organism>
<protein>
    <recommendedName>
        <fullName evidence="1">FBD domain-containing protein</fullName>
    </recommendedName>
</protein>
<name>A0A2G5ECF7_AQUCA</name>